<accession>A0A2K9PXF6</accession>
<organism evidence="1 2">
    <name type="scientific">Flavivirga eckloniae</name>
    <dbReference type="NCBI Taxonomy" id="1803846"/>
    <lineage>
        <taxon>Bacteria</taxon>
        <taxon>Pseudomonadati</taxon>
        <taxon>Bacteroidota</taxon>
        <taxon>Flavobacteriia</taxon>
        <taxon>Flavobacteriales</taxon>
        <taxon>Flavobacteriaceae</taxon>
        <taxon>Flavivirga</taxon>
    </lineage>
</organism>
<sequence length="392" mass="44032">MLASFITMVSQTSTDNTLKLLTTETQFEAGANIVLKFSSSNGATPLLYCSNSHGAFLIEPIVKNNTLHFEIPKNIANKTGLINWKLLADTEKLSGTFFINPKQYPNTMETYLGPPTIEAGGTDYTMLVVIPTDVYDNPLKDSTQVNVKHQFLTSEYQDIIYTDQLVAHINLHSEAKTGRMLISSETLDKNSKEYVINVLPAIPTNFNITYEQNHNYADGNQITTFLTSEIRDKNGNMVSDGTLVTFFITNKNKNILKTSAPTINGLATAKMVHPDYGDTWMVKAYIEGMAESNNTLSFDFKQIITDYKVVFSNNNRTIVVGPLQSFMEQMIPDGLQVKLHIYKDNTKVETILKESFEGFVTFKLDVNEIPSNTYKMVVETAKIEKTFENIKL</sequence>
<dbReference type="InterPro" id="IPR008964">
    <property type="entry name" value="Invasin/intimin_cell_adhesion"/>
</dbReference>
<dbReference type="KEGG" id="fek:C1H87_02455"/>
<name>A0A2K9PXF6_9FLAO</name>
<dbReference type="InterPro" id="IPR013783">
    <property type="entry name" value="Ig-like_fold"/>
</dbReference>
<evidence type="ECO:0000313" key="2">
    <source>
        <dbReference type="Proteomes" id="UP000235826"/>
    </source>
</evidence>
<dbReference type="Gene3D" id="2.60.40.10">
    <property type="entry name" value="Immunoglobulins"/>
    <property type="match status" value="1"/>
</dbReference>
<evidence type="ECO:0000313" key="1">
    <source>
        <dbReference type="EMBL" id="AUP81508.1"/>
    </source>
</evidence>
<protein>
    <submittedName>
        <fullName evidence="1">Uncharacterized protein</fullName>
    </submittedName>
</protein>
<dbReference type="SUPFAM" id="SSF49373">
    <property type="entry name" value="Invasin/intimin cell-adhesion fragments"/>
    <property type="match status" value="1"/>
</dbReference>
<dbReference type="OrthoDB" id="980944at2"/>
<proteinExistence type="predicted"/>
<dbReference type="AlphaFoldDB" id="A0A2K9PXF6"/>
<dbReference type="Proteomes" id="UP000235826">
    <property type="component" value="Chromosome"/>
</dbReference>
<keyword evidence="2" id="KW-1185">Reference proteome</keyword>
<dbReference type="EMBL" id="CP025791">
    <property type="protein sequence ID" value="AUP81508.1"/>
    <property type="molecule type" value="Genomic_DNA"/>
</dbReference>
<reference evidence="1 2" key="1">
    <citation type="submission" date="2018-01" db="EMBL/GenBank/DDBJ databases">
        <title>Complete genome sequence of Flavivirga eckloniae ECD14 isolated from seaweed Ecklonia cava.</title>
        <authorList>
            <person name="Lee J.H."/>
            <person name="Baik K.S."/>
            <person name="Seong C.N."/>
        </authorList>
    </citation>
    <scope>NUCLEOTIDE SEQUENCE [LARGE SCALE GENOMIC DNA]</scope>
    <source>
        <strain evidence="1 2">ECD14</strain>
    </source>
</reference>
<gene>
    <name evidence="1" type="ORF">C1H87_02455</name>
</gene>